<dbReference type="NCBIfam" id="TIGR03448">
    <property type="entry name" value="mycothiol_MshD"/>
    <property type="match status" value="1"/>
</dbReference>
<keyword evidence="7" id="KW-1185">Reference proteome</keyword>
<dbReference type="HAMAP" id="MF_01698">
    <property type="entry name" value="MshD"/>
    <property type="match status" value="1"/>
</dbReference>
<proteinExistence type="inferred from homology"/>
<dbReference type="PANTHER" id="PTHR43877">
    <property type="entry name" value="AMINOALKYLPHOSPHONATE N-ACETYLTRANSFERASE-RELATED-RELATED"/>
    <property type="match status" value="1"/>
</dbReference>
<dbReference type="InterPro" id="IPR017813">
    <property type="entry name" value="Mycothiol_AcTrfase"/>
</dbReference>
<evidence type="ECO:0000313" key="7">
    <source>
        <dbReference type="Proteomes" id="UP001240447"/>
    </source>
</evidence>
<feature type="binding site" evidence="4">
    <location>
        <begin position="228"/>
        <end position="234"/>
    </location>
    <ligand>
        <name>acetyl-CoA</name>
        <dbReference type="ChEBI" id="CHEBI:57288"/>
        <label>2</label>
    </ligand>
</feature>
<feature type="domain" description="N-acetyltransferase" evidence="5">
    <location>
        <begin position="140"/>
        <end position="292"/>
    </location>
</feature>
<keyword evidence="2 4" id="KW-0677">Repeat</keyword>
<dbReference type="Gene3D" id="3.40.630.30">
    <property type="match status" value="1"/>
</dbReference>
<dbReference type="GO" id="GO:0035447">
    <property type="term" value="F:mycothiol synthase activity"/>
    <property type="evidence" value="ECO:0007669"/>
    <property type="project" value="UniProtKB-EC"/>
</dbReference>
<dbReference type="Pfam" id="PF00583">
    <property type="entry name" value="Acetyltransf_1"/>
    <property type="match status" value="1"/>
</dbReference>
<dbReference type="InterPro" id="IPR016181">
    <property type="entry name" value="Acyl_CoA_acyltransferase"/>
</dbReference>
<dbReference type="RefSeq" id="WP_181641730.1">
    <property type="nucleotide sequence ID" value="NZ_CCXJ01000182.1"/>
</dbReference>
<keyword evidence="1 4" id="KW-0808">Transferase</keyword>
<comment type="function">
    <text evidence="4">Catalyzes the transfer of acetyl from acetyl-CoA to desacetylmycothiol (Cys-GlcN-Ins) to form mycothiol.</text>
</comment>
<evidence type="ECO:0000259" key="5">
    <source>
        <dbReference type="PROSITE" id="PS51186"/>
    </source>
</evidence>
<feature type="binding site" evidence="4">
    <location>
        <position position="208"/>
    </location>
    <ligand>
        <name>1D-myo-inositol 2-(L-cysteinylamino)-2-deoxy-alpha-D-glucopyranoside</name>
        <dbReference type="ChEBI" id="CHEBI:58887"/>
    </ligand>
</feature>
<dbReference type="InterPro" id="IPR050832">
    <property type="entry name" value="Bact_Acetyltransf"/>
</dbReference>
<comment type="similarity">
    <text evidence="4">Belongs to the acetyltransferase family. MshD subfamily.</text>
</comment>
<feature type="binding site" evidence="4">
    <location>
        <position position="217"/>
    </location>
    <ligand>
        <name>1D-myo-inositol 2-(L-cysteinylamino)-2-deoxy-alpha-D-glucopyranoside</name>
        <dbReference type="ChEBI" id="CHEBI:58887"/>
    </ligand>
</feature>
<dbReference type="InterPro" id="IPR000182">
    <property type="entry name" value="GNAT_dom"/>
</dbReference>
<keyword evidence="3 4" id="KW-0012">Acyltransferase</keyword>
<feature type="binding site" evidence="4">
    <location>
        <begin position="260"/>
        <end position="265"/>
    </location>
    <ligand>
        <name>acetyl-CoA</name>
        <dbReference type="ChEBI" id="CHEBI:57288"/>
        <label>2</label>
    </ligand>
</feature>
<sequence>MTTGLDDRLRAAIETVAGAACDHDGADPLDEATRLALRHRDESEMAVWLAGDADAFALLVDGDLSLVTHPDARRRGLAATLLDEVIAAAGTEPLTAWSHGDHPAAVRLGSAYGFARVRELWVMRLTSVSDLPPVEVPEGLVVRGYRDADADEVVRINAAAFASHPEQGRMDRAQLAQRMDQDWFDPAGLLVAEDTAAPGRLLGFHWTKLPVGSQVGEVYVVGIDPAAQGRGLGRLLTLAGLHHLAGRGVIEVELYVEGDNHPAQRTYSGLGFTHPPADTHVQYRRDANSLHV</sequence>
<feature type="binding site" evidence="4">
    <location>
        <position position="31"/>
    </location>
    <ligand>
        <name>1D-myo-inositol 2-(L-cysteinylamino)-2-deoxy-alpha-D-glucopyranoside</name>
        <dbReference type="ChEBI" id="CHEBI:58887"/>
    </ligand>
</feature>
<feature type="domain" description="N-acetyltransferase" evidence="5">
    <location>
        <begin position="5"/>
        <end position="135"/>
    </location>
</feature>
<dbReference type="Proteomes" id="UP001240447">
    <property type="component" value="Unassembled WGS sequence"/>
</dbReference>
<evidence type="ECO:0000256" key="4">
    <source>
        <dbReference type="HAMAP-Rule" id="MF_01698"/>
    </source>
</evidence>
<accession>A0ABT9NMU6</accession>
<feature type="binding site" evidence="4">
    <location>
        <begin position="66"/>
        <end position="68"/>
    </location>
    <ligand>
        <name>acetyl-CoA</name>
        <dbReference type="ChEBI" id="CHEBI:57288"/>
        <label>1</label>
    </ligand>
</feature>
<dbReference type="PROSITE" id="PS51186">
    <property type="entry name" value="GNAT"/>
    <property type="match status" value="2"/>
</dbReference>
<dbReference type="EMBL" id="JAUSQM010000001">
    <property type="protein sequence ID" value="MDP9821743.1"/>
    <property type="molecule type" value="Genomic_DNA"/>
</dbReference>
<feature type="binding site" evidence="4">
    <location>
        <begin position="221"/>
        <end position="223"/>
    </location>
    <ligand>
        <name>acetyl-CoA</name>
        <dbReference type="ChEBI" id="CHEBI:57288"/>
        <label>2</label>
    </ligand>
</feature>
<comment type="caution">
    <text evidence="4">Lacks conserved residue(s) required for the propagation of feature annotation.</text>
</comment>
<name>A0ABT9NMU6_9ACTN</name>
<dbReference type="PIRSF" id="PIRSF021524">
    <property type="entry name" value="MSH_acetyltransferase"/>
    <property type="match status" value="1"/>
</dbReference>
<feature type="binding site" evidence="4">
    <location>
        <position position="255"/>
    </location>
    <ligand>
        <name>1D-myo-inositol 2-(L-cysteinylamino)-2-deoxy-alpha-D-glucopyranoside</name>
        <dbReference type="ChEBI" id="CHEBI:58887"/>
    </ligand>
</feature>
<gene>
    <name evidence="4" type="primary">mshD</name>
    <name evidence="6" type="ORF">J2S59_001552</name>
</gene>
<reference evidence="6 7" key="1">
    <citation type="submission" date="2023-07" db="EMBL/GenBank/DDBJ databases">
        <title>Sequencing the genomes of 1000 actinobacteria strains.</title>
        <authorList>
            <person name="Klenk H.-P."/>
        </authorList>
    </citation>
    <scope>NUCLEOTIDE SEQUENCE [LARGE SCALE GENOMIC DNA]</scope>
    <source>
        <strain evidence="6 7">GD13</strain>
    </source>
</reference>
<dbReference type="EC" id="2.3.1.189" evidence="4"/>
<comment type="caution">
    <text evidence="6">The sequence shown here is derived from an EMBL/GenBank/DDBJ whole genome shotgun (WGS) entry which is preliminary data.</text>
</comment>
<protein>
    <recommendedName>
        <fullName evidence="4">Mycothiol acetyltransferase</fullName>
        <shortName evidence="4">MSH acetyltransferase</shortName>
        <ecNumber evidence="4">2.3.1.189</ecNumber>
    </recommendedName>
    <alternativeName>
        <fullName evidence="4">Mycothiol synthase</fullName>
    </alternativeName>
</protein>
<evidence type="ECO:0000313" key="6">
    <source>
        <dbReference type="EMBL" id="MDP9821743.1"/>
    </source>
</evidence>
<dbReference type="SUPFAM" id="SSF55729">
    <property type="entry name" value="Acyl-CoA N-acyltransferases (Nat)"/>
    <property type="match status" value="1"/>
</dbReference>
<dbReference type="CDD" id="cd04301">
    <property type="entry name" value="NAT_SF"/>
    <property type="match status" value="1"/>
</dbReference>
<evidence type="ECO:0000256" key="2">
    <source>
        <dbReference type="ARBA" id="ARBA00022737"/>
    </source>
</evidence>
<organism evidence="6 7">
    <name type="scientific">Nocardioides massiliensis</name>
    <dbReference type="NCBI Taxonomy" id="1325935"/>
    <lineage>
        <taxon>Bacteria</taxon>
        <taxon>Bacillati</taxon>
        <taxon>Actinomycetota</taxon>
        <taxon>Actinomycetes</taxon>
        <taxon>Propionibacteriales</taxon>
        <taxon>Nocardioidaceae</taxon>
        <taxon>Nocardioides</taxon>
    </lineage>
</organism>
<comment type="subunit">
    <text evidence="4">Monomer.</text>
</comment>
<comment type="catalytic activity">
    <reaction evidence="4">
        <text>1D-myo-inositol 2-(L-cysteinylamino)-2-deoxy-alpha-D-glucopyranoside + acetyl-CoA = mycothiol + CoA + H(+)</text>
        <dbReference type="Rhea" id="RHEA:26172"/>
        <dbReference type="ChEBI" id="CHEBI:15378"/>
        <dbReference type="ChEBI" id="CHEBI:16768"/>
        <dbReference type="ChEBI" id="CHEBI:57287"/>
        <dbReference type="ChEBI" id="CHEBI:57288"/>
        <dbReference type="ChEBI" id="CHEBI:58887"/>
        <dbReference type="EC" id="2.3.1.189"/>
    </reaction>
</comment>
<evidence type="ECO:0000256" key="3">
    <source>
        <dbReference type="ARBA" id="ARBA00023315"/>
    </source>
</evidence>
<feature type="binding site" evidence="4">
    <location>
        <position position="166"/>
    </location>
    <ligand>
        <name>1D-myo-inositol 2-(L-cysteinylamino)-2-deoxy-alpha-D-glucopyranoside</name>
        <dbReference type="ChEBI" id="CHEBI:58887"/>
    </ligand>
</feature>
<evidence type="ECO:0000256" key="1">
    <source>
        <dbReference type="ARBA" id="ARBA00022679"/>
    </source>
</evidence>